<evidence type="ECO:0000256" key="3">
    <source>
        <dbReference type="ARBA" id="ARBA00022692"/>
    </source>
</evidence>
<gene>
    <name evidence="7" type="ORF">SAMN06265827_10952</name>
</gene>
<evidence type="ECO:0000256" key="5">
    <source>
        <dbReference type="ARBA" id="ARBA00023136"/>
    </source>
</evidence>
<dbReference type="InterPro" id="IPR052770">
    <property type="entry name" value="Cobalt_transport_CbiQ"/>
</dbReference>
<reference evidence="8" key="1">
    <citation type="submission" date="2017-09" db="EMBL/GenBank/DDBJ databases">
        <authorList>
            <person name="Varghese N."/>
            <person name="Submissions S."/>
        </authorList>
    </citation>
    <scope>NUCLEOTIDE SEQUENCE [LARGE SCALE GENOMIC DNA]</scope>
    <source>
        <strain evidence="8">MSL47</strain>
    </source>
</reference>
<organism evidence="7 8">
    <name type="scientific">Orenia metallireducens</name>
    <dbReference type="NCBI Taxonomy" id="1413210"/>
    <lineage>
        <taxon>Bacteria</taxon>
        <taxon>Bacillati</taxon>
        <taxon>Bacillota</taxon>
        <taxon>Clostridia</taxon>
        <taxon>Halanaerobiales</taxon>
        <taxon>Halobacteroidaceae</taxon>
        <taxon>Orenia</taxon>
    </lineage>
</organism>
<name>A0A285GNV3_9FIRM</name>
<evidence type="ECO:0000256" key="1">
    <source>
        <dbReference type="ARBA" id="ARBA00004651"/>
    </source>
</evidence>
<dbReference type="AlphaFoldDB" id="A0A285GNV3"/>
<accession>A0A285GNV3</accession>
<keyword evidence="4 6" id="KW-1133">Transmembrane helix</keyword>
<dbReference type="PANTHER" id="PTHR43723">
    <property type="entry name" value="COBALT TRANSPORT PROTEIN CBIQ"/>
    <property type="match status" value="1"/>
</dbReference>
<dbReference type="EMBL" id="OBDZ01000009">
    <property type="protein sequence ID" value="SNY25252.1"/>
    <property type="molecule type" value="Genomic_DNA"/>
</dbReference>
<dbReference type="OrthoDB" id="9815246at2"/>
<comment type="subcellular location">
    <subcellularLocation>
        <location evidence="1">Cell membrane</location>
        <topology evidence="1">Multi-pass membrane protein</topology>
    </subcellularLocation>
</comment>
<dbReference type="InterPro" id="IPR012809">
    <property type="entry name" value="ECF_CbiQ"/>
</dbReference>
<evidence type="ECO:0000256" key="6">
    <source>
        <dbReference type="SAM" id="Phobius"/>
    </source>
</evidence>
<dbReference type="InterPro" id="IPR003339">
    <property type="entry name" value="ABC/ECF_trnsptr_transmembrane"/>
</dbReference>
<dbReference type="Proteomes" id="UP000219573">
    <property type="component" value="Unassembled WGS sequence"/>
</dbReference>
<keyword evidence="3 6" id="KW-0812">Transmembrane</keyword>
<dbReference type="CDD" id="cd16914">
    <property type="entry name" value="EcfT"/>
    <property type="match status" value="1"/>
</dbReference>
<feature type="transmembrane region" description="Helical" evidence="6">
    <location>
        <begin position="237"/>
        <end position="253"/>
    </location>
</feature>
<evidence type="ECO:0000256" key="2">
    <source>
        <dbReference type="ARBA" id="ARBA00022475"/>
    </source>
</evidence>
<keyword evidence="8" id="KW-1185">Reference proteome</keyword>
<feature type="transmembrane region" description="Helical" evidence="6">
    <location>
        <begin position="22"/>
        <end position="55"/>
    </location>
</feature>
<keyword evidence="5 6" id="KW-0472">Membrane</keyword>
<sequence length="254" mass="28880">MLNIDQYAYSNQLSKIHPMEKILFAIGIMIVCLVANSVYISLVVILLMAGVITLGARISVKLFIKLLAIPVSFLLFSILAIIISITTDESTLLWYVAFGKVKVGIQSRNLLVGINLFLRSLATVSCLYFLALTTPAVEIINIFKKLKLPQIFIELMMLMYRLLFILLETANQIRLSQLSRLGYTSFRNSLFSLSKLIARLFIKAYYRARELVIALEARGYDGEIRVLVREHQLSKRNLIAILLIEFLLIIVTIY</sequence>
<dbReference type="GO" id="GO:0006824">
    <property type="term" value="P:cobalt ion transport"/>
    <property type="evidence" value="ECO:0007669"/>
    <property type="project" value="InterPro"/>
</dbReference>
<evidence type="ECO:0000256" key="4">
    <source>
        <dbReference type="ARBA" id="ARBA00022989"/>
    </source>
</evidence>
<protein>
    <submittedName>
        <fullName evidence="7">Cobalt/nickel transport system permease protein</fullName>
    </submittedName>
</protein>
<dbReference type="GO" id="GO:0043190">
    <property type="term" value="C:ATP-binding cassette (ABC) transporter complex"/>
    <property type="evidence" value="ECO:0007669"/>
    <property type="project" value="InterPro"/>
</dbReference>
<evidence type="ECO:0000313" key="7">
    <source>
        <dbReference type="EMBL" id="SNY25252.1"/>
    </source>
</evidence>
<proteinExistence type="predicted"/>
<dbReference type="PANTHER" id="PTHR43723:SF1">
    <property type="entry name" value="COBALT TRANSPORT PROTEIN CBIQ"/>
    <property type="match status" value="1"/>
</dbReference>
<dbReference type="NCBIfam" id="TIGR02454">
    <property type="entry name" value="ECF_T_CbiQ"/>
    <property type="match status" value="1"/>
</dbReference>
<feature type="transmembrane region" description="Helical" evidence="6">
    <location>
        <begin position="62"/>
        <end position="85"/>
    </location>
</feature>
<keyword evidence="2" id="KW-1003">Cell membrane</keyword>
<evidence type="ECO:0000313" key="8">
    <source>
        <dbReference type="Proteomes" id="UP000219573"/>
    </source>
</evidence>
<dbReference type="RefSeq" id="WP_097017500.1">
    <property type="nucleotide sequence ID" value="NZ_OBDZ01000009.1"/>
</dbReference>
<dbReference type="Pfam" id="PF02361">
    <property type="entry name" value="CbiQ"/>
    <property type="match status" value="1"/>
</dbReference>